<reference evidence="3" key="1">
    <citation type="journal article" date="2011" name="Nature">
        <title>Genome sequence and analysis of the tuber crop potato.</title>
        <authorList>
            <consortium name="The Potato Genome Sequencing Consortium"/>
        </authorList>
    </citation>
    <scope>NUCLEOTIDE SEQUENCE [LARGE SCALE GENOMIC DNA]</scope>
    <source>
        <strain evidence="3">cv. DM1-3 516 R44</strain>
    </source>
</reference>
<dbReference type="InParanoid" id="M1DAV2"/>
<protein>
    <submittedName>
        <fullName evidence="2">Uncharacterized protein</fullName>
    </submittedName>
</protein>
<reference evidence="2" key="2">
    <citation type="submission" date="2015-06" db="UniProtKB">
        <authorList>
            <consortium name="EnsemblPlants"/>
        </authorList>
    </citation>
    <scope>IDENTIFICATION</scope>
    <source>
        <strain evidence="2">DM1-3 516 R44</strain>
    </source>
</reference>
<proteinExistence type="predicted"/>
<feature type="region of interest" description="Disordered" evidence="1">
    <location>
        <begin position="1"/>
        <end position="22"/>
    </location>
</feature>
<dbReference type="Gramene" id="PGSC0003DMT400086036">
    <property type="protein sequence ID" value="PGSC0003DMT400086036"/>
    <property type="gene ID" value="PGSC0003DMG400035607"/>
</dbReference>
<dbReference type="AlphaFoldDB" id="M1DAV2"/>
<dbReference type="PaxDb" id="4113-PGSC0003DMT400086036"/>
<organism evidence="2 3">
    <name type="scientific">Solanum tuberosum</name>
    <name type="common">Potato</name>
    <dbReference type="NCBI Taxonomy" id="4113"/>
    <lineage>
        <taxon>Eukaryota</taxon>
        <taxon>Viridiplantae</taxon>
        <taxon>Streptophyta</taxon>
        <taxon>Embryophyta</taxon>
        <taxon>Tracheophyta</taxon>
        <taxon>Spermatophyta</taxon>
        <taxon>Magnoliopsida</taxon>
        <taxon>eudicotyledons</taxon>
        <taxon>Gunneridae</taxon>
        <taxon>Pentapetalae</taxon>
        <taxon>asterids</taxon>
        <taxon>lamiids</taxon>
        <taxon>Solanales</taxon>
        <taxon>Solanaceae</taxon>
        <taxon>Solanoideae</taxon>
        <taxon>Solaneae</taxon>
        <taxon>Solanum</taxon>
    </lineage>
</organism>
<evidence type="ECO:0000313" key="3">
    <source>
        <dbReference type="Proteomes" id="UP000011115"/>
    </source>
</evidence>
<accession>M1DAV2</accession>
<name>M1DAV2_SOLTU</name>
<keyword evidence="3" id="KW-1185">Reference proteome</keyword>
<evidence type="ECO:0000256" key="1">
    <source>
        <dbReference type="SAM" id="MobiDB-lite"/>
    </source>
</evidence>
<dbReference type="Proteomes" id="UP000011115">
    <property type="component" value="Unassembled WGS sequence"/>
</dbReference>
<sequence length="140" mass="15357">MTTRRAQATRIEEDNVDQGAPPQAPVDLLVENVTNAEFRKCAPKNLSATLVGIADAFGDLPFGLLFCPSLVAYNIFVSWIIGRCSTVCEVAWRYADCSFSLPICSFPTRIGTLQQKANRRSIGDLPNGFGDSQIFISSFF</sequence>
<dbReference type="HOGENOM" id="CLU_1838695_0_0_1"/>
<dbReference type="EnsemblPlants" id="PGSC0003DMT400086036">
    <property type="protein sequence ID" value="PGSC0003DMT400086036"/>
    <property type="gene ID" value="PGSC0003DMG400035607"/>
</dbReference>
<evidence type="ECO:0000313" key="2">
    <source>
        <dbReference type="EnsemblPlants" id="PGSC0003DMT400086036"/>
    </source>
</evidence>